<name>A0A0P1B7F0_PLAHL</name>
<proteinExistence type="predicted"/>
<dbReference type="EMBL" id="CCYD01000116">
    <property type="protein sequence ID" value="CEG50460.1"/>
    <property type="molecule type" value="Genomic_DNA"/>
</dbReference>
<reference evidence="2" key="1">
    <citation type="submission" date="2014-09" db="EMBL/GenBank/DDBJ databases">
        <authorList>
            <person name="Sharma Rahul"/>
            <person name="Thines Marco"/>
        </authorList>
    </citation>
    <scope>NUCLEOTIDE SEQUENCE [LARGE SCALE GENOMIC DNA]</scope>
</reference>
<dbReference type="RefSeq" id="XP_024586829.1">
    <property type="nucleotide sequence ID" value="XM_024717878.1"/>
</dbReference>
<dbReference type="GeneID" id="36395659"/>
<dbReference type="AlphaFoldDB" id="A0A0P1B7F0"/>
<sequence length="59" mass="6568">MKNYAKTTPLFQLGIRQFVVSSSTSDKKQHLRLTSAKFTQACPVNVMFAPAQASFNLAF</sequence>
<accession>A0A0P1B7F0</accession>
<evidence type="ECO:0000313" key="2">
    <source>
        <dbReference type="Proteomes" id="UP000054928"/>
    </source>
</evidence>
<protein>
    <submittedName>
        <fullName evidence="1">Uncharacterized protein</fullName>
    </submittedName>
</protein>
<dbReference type="Proteomes" id="UP000054928">
    <property type="component" value="Unassembled WGS sequence"/>
</dbReference>
<evidence type="ECO:0000313" key="1">
    <source>
        <dbReference type="EMBL" id="CEG50460.1"/>
    </source>
</evidence>
<organism evidence="1 2">
    <name type="scientific">Plasmopara halstedii</name>
    <name type="common">Downy mildew of sunflower</name>
    <dbReference type="NCBI Taxonomy" id="4781"/>
    <lineage>
        <taxon>Eukaryota</taxon>
        <taxon>Sar</taxon>
        <taxon>Stramenopiles</taxon>
        <taxon>Oomycota</taxon>
        <taxon>Peronosporomycetes</taxon>
        <taxon>Peronosporales</taxon>
        <taxon>Peronosporaceae</taxon>
        <taxon>Plasmopara</taxon>
    </lineage>
</organism>
<keyword evidence="2" id="KW-1185">Reference proteome</keyword>